<name>A0A844GNL2_9CHRO</name>
<protein>
    <submittedName>
        <fullName evidence="5">Iron uptake porin</fullName>
    </submittedName>
</protein>
<dbReference type="InterPro" id="IPR051465">
    <property type="entry name" value="Cell_Envelope_Struct_Comp"/>
</dbReference>
<keyword evidence="2" id="KW-0732">Signal</keyword>
<feature type="coiled-coil region" evidence="3">
    <location>
        <begin position="122"/>
        <end position="163"/>
    </location>
</feature>
<gene>
    <name evidence="5" type="ORF">GGC33_03920</name>
</gene>
<dbReference type="PANTHER" id="PTHR43308">
    <property type="entry name" value="OUTER MEMBRANE PROTEIN ALPHA-RELATED"/>
    <property type="match status" value="1"/>
</dbReference>
<dbReference type="Proteomes" id="UP000437131">
    <property type="component" value="Unassembled WGS sequence"/>
</dbReference>
<dbReference type="InterPro" id="IPR047684">
    <property type="entry name" value="Por_som-like"/>
</dbReference>
<dbReference type="Pfam" id="PF04966">
    <property type="entry name" value="OprB"/>
    <property type="match status" value="1"/>
</dbReference>
<dbReference type="RefSeq" id="WP_099435466.1">
    <property type="nucleotide sequence ID" value="NZ_WMIA01000003.1"/>
</dbReference>
<dbReference type="Pfam" id="PF00395">
    <property type="entry name" value="SLH"/>
    <property type="match status" value="1"/>
</dbReference>
<dbReference type="PANTHER" id="PTHR43308:SF1">
    <property type="entry name" value="OUTER MEMBRANE PROTEIN ALPHA"/>
    <property type="match status" value="1"/>
</dbReference>
<evidence type="ECO:0000256" key="3">
    <source>
        <dbReference type="SAM" id="Coils"/>
    </source>
</evidence>
<feature type="domain" description="SLH" evidence="4">
    <location>
        <begin position="57"/>
        <end position="121"/>
    </location>
</feature>
<evidence type="ECO:0000256" key="2">
    <source>
        <dbReference type="RuleBase" id="RU363072"/>
    </source>
</evidence>
<feature type="chain" id="PRO_5033109151" evidence="2">
    <location>
        <begin position="33"/>
        <end position="578"/>
    </location>
</feature>
<accession>A0A844GNL2</accession>
<dbReference type="InterPro" id="IPR007049">
    <property type="entry name" value="Carb-sel_porin_OprB"/>
</dbReference>
<reference evidence="5 6" key="1">
    <citation type="submission" date="2019-11" db="EMBL/GenBank/DDBJ databases">
        <title>Isolation of a new High Light Tolerant Cyanobacteria.</title>
        <authorList>
            <person name="Dobson Z."/>
            <person name="Vaughn N."/>
            <person name="Vaughn M."/>
            <person name="Fromme P."/>
            <person name="Mazor Y."/>
        </authorList>
    </citation>
    <scope>NUCLEOTIDE SEQUENCE [LARGE SCALE GENOMIC DNA]</scope>
    <source>
        <strain evidence="5 6">0216</strain>
    </source>
</reference>
<proteinExistence type="inferred from homology"/>
<dbReference type="AlphaFoldDB" id="A0A844GNL2"/>
<dbReference type="Gene3D" id="2.40.160.180">
    <property type="entry name" value="Carbohydrate-selective porin OprB"/>
    <property type="match status" value="1"/>
</dbReference>
<organism evidence="5 6">
    <name type="scientific">Cyanobacterium aponinum 0216</name>
    <dbReference type="NCBI Taxonomy" id="2676140"/>
    <lineage>
        <taxon>Bacteria</taxon>
        <taxon>Bacillati</taxon>
        <taxon>Cyanobacteriota</taxon>
        <taxon>Cyanophyceae</taxon>
        <taxon>Oscillatoriophycideae</taxon>
        <taxon>Chroococcales</taxon>
        <taxon>Geminocystaceae</taxon>
        <taxon>Cyanobacterium</taxon>
    </lineage>
</organism>
<dbReference type="GO" id="GO:0015288">
    <property type="term" value="F:porin activity"/>
    <property type="evidence" value="ECO:0007669"/>
    <property type="project" value="InterPro"/>
</dbReference>
<dbReference type="InterPro" id="IPR038673">
    <property type="entry name" value="OprB_sf"/>
</dbReference>
<sequence length="578" mass="62340">MFKLVKNYTIATPALIAMAIASNGLAPVSANANEVDTATIDQISQYNETQPMGQVTSVSQLRDVSPTDWAFEALRSLVERYGCIVGYPDRTYRGNRALSRYEFAAGLNACMQQMERLIASSESVLREDIEKLKRLMSEFEAELAALGARVDNLEGRVAFLEDHQFSTTTKLKGEVVIAAVGQGGGTDGLGLFNENYLTGAGERLRDLPADSIDDQFTLSNRVRLTLDTSFTGKDTLRTRLAAGNIVRLGNAFGSDMARLNFEQNTGNDIILDRVYYKTKLGDKTTFWVGTEMPIEDIYETFSPYTESSGTGALSRVTRFNPFIYRQPGSAGIGLKYAFNKNFDITASYLADNAADASQGNGLFNGTYSTGVQLGVHPTDTLSFGLAYIHSYFSQDDVNLTGSTGSSYTDGISSQIAALGSGNRDGGFGGTSDPFSGAATSSENVGLQATWRVAEKVNLAGWVGWSFAQAHSADSTGANRNGDNADLFTWNTNVSFLDLGKEGSVLTIAGGQVPRAGSVDGTIGRDRGQSWVVEGQYKYPLTDNISLTPGVYAVFNPNNSDDSRNQTVVVGVLRTVFKF</sequence>
<evidence type="ECO:0000313" key="6">
    <source>
        <dbReference type="Proteomes" id="UP000437131"/>
    </source>
</evidence>
<dbReference type="InterPro" id="IPR001119">
    <property type="entry name" value="SLH_dom"/>
</dbReference>
<evidence type="ECO:0000256" key="1">
    <source>
        <dbReference type="ARBA" id="ARBA00008769"/>
    </source>
</evidence>
<comment type="caution">
    <text evidence="5">The sequence shown here is derived from an EMBL/GenBank/DDBJ whole genome shotgun (WGS) entry which is preliminary data.</text>
</comment>
<dbReference type="NCBIfam" id="NF033921">
    <property type="entry name" value="por_somb"/>
    <property type="match status" value="1"/>
</dbReference>
<keyword evidence="3" id="KW-0175">Coiled coil</keyword>
<dbReference type="GO" id="GO:0016020">
    <property type="term" value="C:membrane"/>
    <property type="evidence" value="ECO:0007669"/>
    <property type="project" value="InterPro"/>
</dbReference>
<evidence type="ECO:0000313" key="5">
    <source>
        <dbReference type="EMBL" id="MTF38067.1"/>
    </source>
</evidence>
<evidence type="ECO:0000259" key="4">
    <source>
        <dbReference type="PROSITE" id="PS51272"/>
    </source>
</evidence>
<comment type="similarity">
    <text evidence="1 2">Belongs to the OprB family.</text>
</comment>
<feature type="signal peptide" evidence="2">
    <location>
        <begin position="1"/>
        <end position="32"/>
    </location>
</feature>
<dbReference type="PROSITE" id="PS51272">
    <property type="entry name" value="SLH"/>
    <property type="match status" value="1"/>
</dbReference>
<dbReference type="EMBL" id="WMIA01000003">
    <property type="protein sequence ID" value="MTF38067.1"/>
    <property type="molecule type" value="Genomic_DNA"/>
</dbReference>
<dbReference type="GO" id="GO:0008643">
    <property type="term" value="P:carbohydrate transport"/>
    <property type="evidence" value="ECO:0007669"/>
    <property type="project" value="InterPro"/>
</dbReference>